<dbReference type="Proteomes" id="UP000014809">
    <property type="component" value="Chromosome"/>
</dbReference>
<dbReference type="EMBL" id="CP003696">
    <property type="protein sequence ID" value="AGP31007.1"/>
    <property type="molecule type" value="Genomic_DNA"/>
</dbReference>
<dbReference type="STRING" id="1200352.A606_06800"/>
<evidence type="ECO:0000313" key="5">
    <source>
        <dbReference type="EMBL" id="AGP31007.1"/>
    </source>
</evidence>
<accession>S4XD05</accession>
<dbReference type="SUPFAM" id="SSF56601">
    <property type="entry name" value="beta-lactamase/transpeptidase-like"/>
    <property type="match status" value="1"/>
</dbReference>
<dbReference type="PATRIC" id="fig|1200352.3.peg.1387"/>
<feature type="domain" description="NTF2-like N-terminal transpeptidase" evidence="4">
    <location>
        <begin position="33"/>
        <end position="140"/>
    </location>
</feature>
<evidence type="ECO:0000313" key="6">
    <source>
        <dbReference type="Proteomes" id="UP000014809"/>
    </source>
</evidence>
<keyword evidence="6" id="KW-1185">Reference proteome</keyword>
<dbReference type="PROSITE" id="PS51257">
    <property type="entry name" value="PROKAR_LIPOPROTEIN"/>
    <property type="match status" value="1"/>
</dbReference>
<dbReference type="Pfam" id="PF00905">
    <property type="entry name" value="Transpeptidase"/>
    <property type="match status" value="1"/>
</dbReference>
<evidence type="ECO:0000256" key="2">
    <source>
        <dbReference type="SAM" id="SignalP"/>
    </source>
</evidence>
<evidence type="ECO:0000256" key="1">
    <source>
        <dbReference type="SAM" id="MobiDB-lite"/>
    </source>
</evidence>
<dbReference type="InterPro" id="IPR050515">
    <property type="entry name" value="Beta-lactam/transpept"/>
</dbReference>
<dbReference type="Pfam" id="PF05223">
    <property type="entry name" value="MecA_N"/>
    <property type="match status" value="1"/>
</dbReference>
<proteinExistence type="predicted"/>
<organism evidence="5 6">
    <name type="scientific">Corynebacterium terpenotabidum Y-11</name>
    <dbReference type="NCBI Taxonomy" id="1200352"/>
    <lineage>
        <taxon>Bacteria</taxon>
        <taxon>Bacillati</taxon>
        <taxon>Actinomycetota</taxon>
        <taxon>Actinomycetes</taxon>
        <taxon>Mycobacteriales</taxon>
        <taxon>Corynebacteriaceae</taxon>
        <taxon>Corynebacterium</taxon>
    </lineage>
</organism>
<dbReference type="GO" id="GO:0046677">
    <property type="term" value="P:response to antibiotic"/>
    <property type="evidence" value="ECO:0007669"/>
    <property type="project" value="InterPro"/>
</dbReference>
<dbReference type="Gene3D" id="3.40.710.10">
    <property type="entry name" value="DD-peptidase/beta-lactamase superfamily"/>
    <property type="match status" value="1"/>
</dbReference>
<gene>
    <name evidence="5" type="ORF">A606_06800</name>
</gene>
<protein>
    <submittedName>
        <fullName evidence="5">Penicillin-binding protein</fullName>
    </submittedName>
</protein>
<dbReference type="GO" id="GO:0005886">
    <property type="term" value="C:plasma membrane"/>
    <property type="evidence" value="ECO:0007669"/>
    <property type="project" value="TreeGrafter"/>
</dbReference>
<feature type="signal peptide" evidence="2">
    <location>
        <begin position="1"/>
        <end position="24"/>
    </location>
</feature>
<keyword evidence="2" id="KW-0732">Signal</keyword>
<dbReference type="InterPro" id="IPR001460">
    <property type="entry name" value="PCN-bd_Tpept"/>
</dbReference>
<feature type="region of interest" description="Disordered" evidence="1">
    <location>
        <begin position="505"/>
        <end position="524"/>
    </location>
</feature>
<reference evidence="5 6" key="1">
    <citation type="submission" date="2012-06" db="EMBL/GenBank/DDBJ databases">
        <title>Complete genome sequence of Corynebacterium terpenotabidum Y-11 (=DSM 44721).</title>
        <authorList>
            <person name="Ruckert C."/>
            <person name="Albersmeier A."/>
            <person name="Al-Dilaimi A."/>
            <person name="Szczepanowski R."/>
            <person name="Kalinowski J."/>
        </authorList>
    </citation>
    <scope>NUCLEOTIDE SEQUENCE [LARGE SCALE GENOMIC DNA]</scope>
    <source>
        <strain evidence="5 6">Y-11</strain>
    </source>
</reference>
<dbReference type="GO" id="GO:0008658">
    <property type="term" value="F:penicillin binding"/>
    <property type="evidence" value="ECO:0007669"/>
    <property type="project" value="InterPro"/>
</dbReference>
<sequence>MRPTRSHLRRILAAVSAVSLVSAAACTPRPDVADDVVKDFLGDLEDRDIDGASGGTDAVDVAAEQIDATWTGLQADGLDATLNDVKTNGDVSTAMYTLDWDLPGDRNFTYDATLTATKSGSDWTVRWSPTVMHPDLGNGQHLELRKVAAQTADVVGSDGAVLLTPGIQWRINVDTDKVTDLSGTMRKIAAALESAHSRDDSVPTIDVATATSEAQDAGGTYSVAVLSDLVGSQVSDILGDVDGVSFNDEPTMVRPDPGFAPDILSRISGLVGDDLEGTDGWEIVKATSGGASVGSVDSVAATPAPAVEVSLSKEVQTAAQLAVDTRDDAQAMMVVLRPSTGEILAVAQTPKADEEGDLALTGQYPPGSTFKMITAAAGVGEQDLTAASMVGCPSTINLGGRTVTNYNGFSLGTTTLRNAFAQSCNTTFAEISTNLPEGKLKDVAADFGLGRDYDIPGLDTITGSVPTGEVMLDLTESGYGQGLDLASPFGMALVAATVANGRTPVPTLVETGTGGTKDADGEAATEGDPIDQHVLDNLREMMRAVVTSGSGSAISGAGEVYAKTGEAEYNGGSHAWFAGYRGDLAFATLIVGGGGSEHAVAVTSQFFTELDNAGGE</sequence>
<dbReference type="eggNOG" id="COG0768">
    <property type="taxonomic scope" value="Bacteria"/>
</dbReference>
<feature type="chain" id="PRO_5038506908" evidence="2">
    <location>
        <begin position="25"/>
        <end position="616"/>
    </location>
</feature>
<evidence type="ECO:0000259" key="3">
    <source>
        <dbReference type="Pfam" id="PF00905"/>
    </source>
</evidence>
<dbReference type="RefSeq" id="WP_020441368.1">
    <property type="nucleotide sequence ID" value="NC_021663.1"/>
</dbReference>
<dbReference type="AlphaFoldDB" id="S4XD05"/>
<feature type="domain" description="Penicillin-binding protein transpeptidase" evidence="3">
    <location>
        <begin position="332"/>
        <end position="594"/>
    </location>
</feature>
<dbReference type="InterPro" id="IPR007887">
    <property type="entry name" value="MecA_N"/>
</dbReference>
<dbReference type="HOGENOM" id="CLU_025328_0_0_11"/>
<dbReference type="PANTHER" id="PTHR30627">
    <property type="entry name" value="PEPTIDOGLYCAN D,D-TRANSPEPTIDASE"/>
    <property type="match status" value="1"/>
</dbReference>
<dbReference type="GO" id="GO:0071972">
    <property type="term" value="F:peptidoglycan L,D-transpeptidase activity"/>
    <property type="evidence" value="ECO:0007669"/>
    <property type="project" value="TreeGrafter"/>
</dbReference>
<dbReference type="PANTHER" id="PTHR30627:SF24">
    <property type="entry name" value="PENICILLIN-BINDING PROTEIN 4B"/>
    <property type="match status" value="1"/>
</dbReference>
<dbReference type="GO" id="GO:0071555">
    <property type="term" value="P:cell wall organization"/>
    <property type="evidence" value="ECO:0007669"/>
    <property type="project" value="TreeGrafter"/>
</dbReference>
<dbReference type="KEGG" id="cter:A606_06800"/>
<dbReference type="OrthoDB" id="5241017at2"/>
<dbReference type="InterPro" id="IPR012338">
    <property type="entry name" value="Beta-lactam/transpept-like"/>
</dbReference>
<evidence type="ECO:0000259" key="4">
    <source>
        <dbReference type="Pfam" id="PF05223"/>
    </source>
</evidence>
<name>S4XD05_9CORY</name>